<feature type="region of interest" description="Disordered" evidence="1">
    <location>
        <begin position="41"/>
        <end position="97"/>
    </location>
</feature>
<dbReference type="EMBL" id="GAKP01002520">
    <property type="protein sequence ID" value="JAC56432.1"/>
    <property type="molecule type" value="Transcribed_RNA"/>
</dbReference>
<dbReference type="AlphaFoldDB" id="A0A034WQ06"/>
<organism evidence="2">
    <name type="scientific">Bactrocera dorsalis</name>
    <name type="common">Oriental fruit fly</name>
    <name type="synonym">Dacus dorsalis</name>
    <dbReference type="NCBI Taxonomy" id="27457"/>
    <lineage>
        <taxon>Eukaryota</taxon>
        <taxon>Metazoa</taxon>
        <taxon>Ecdysozoa</taxon>
        <taxon>Arthropoda</taxon>
        <taxon>Hexapoda</taxon>
        <taxon>Insecta</taxon>
        <taxon>Pterygota</taxon>
        <taxon>Neoptera</taxon>
        <taxon>Endopterygota</taxon>
        <taxon>Diptera</taxon>
        <taxon>Brachycera</taxon>
        <taxon>Muscomorpha</taxon>
        <taxon>Tephritoidea</taxon>
        <taxon>Tephritidae</taxon>
        <taxon>Bactrocera</taxon>
        <taxon>Bactrocera</taxon>
    </lineage>
</organism>
<reference evidence="2" key="1">
    <citation type="journal article" date="2014" name="BMC Genomics">
        <title>Characterizing the developmental transcriptome of the oriental fruit fly, Bactrocera dorsalis (Diptera: Tephritidae) through comparative genomic analysis with Drosophila melanogaster utilizing modENCODE datasets.</title>
        <authorList>
            <person name="Geib S.M."/>
            <person name="Calla B."/>
            <person name="Hall B."/>
            <person name="Hou S."/>
            <person name="Manoukis N.C."/>
        </authorList>
    </citation>
    <scope>NUCLEOTIDE SEQUENCE</scope>
    <source>
        <strain evidence="2">Punador</strain>
    </source>
</reference>
<evidence type="ECO:0000256" key="1">
    <source>
        <dbReference type="SAM" id="MobiDB-lite"/>
    </source>
</evidence>
<feature type="compositionally biased region" description="Basic and acidic residues" evidence="1">
    <location>
        <begin position="48"/>
        <end position="58"/>
    </location>
</feature>
<evidence type="ECO:0000313" key="2">
    <source>
        <dbReference type="EMBL" id="JAC56432.1"/>
    </source>
</evidence>
<protein>
    <submittedName>
        <fullName evidence="2">Uncharacterized protein</fullName>
    </submittedName>
</protein>
<name>A0A034WQ06_BACDO</name>
<feature type="non-terminal residue" evidence="2">
    <location>
        <position position="1"/>
    </location>
</feature>
<sequence length="125" mass="13769">FRCFRHMQNSCNKNLKTSANTSNLRCHVDNKVLLDQVNNAECSSKTTPHSESKQRKISEITNTSPTAGTTASSELSDNSNKKTACIESSPSSCTPSVLQNKSDQLPALIQPNVKDFFEKVKSISY</sequence>
<feature type="compositionally biased region" description="Polar residues" evidence="1">
    <location>
        <begin position="59"/>
        <end position="97"/>
    </location>
</feature>
<proteinExistence type="predicted"/>
<accession>A0A034WQ06</accession>